<gene>
    <name evidence="3" type="ORF">ACFSKX_02140</name>
</gene>
<reference evidence="4" key="1">
    <citation type="journal article" date="2019" name="Int. J. Syst. Evol. Microbiol.">
        <title>The Global Catalogue of Microorganisms (GCM) 10K type strain sequencing project: providing services to taxonomists for standard genome sequencing and annotation.</title>
        <authorList>
            <consortium name="The Broad Institute Genomics Platform"/>
            <consortium name="The Broad Institute Genome Sequencing Center for Infectious Disease"/>
            <person name="Wu L."/>
            <person name="Ma J."/>
        </authorList>
    </citation>
    <scope>NUCLEOTIDE SEQUENCE [LARGE SCALE GENOMIC DNA]</scope>
    <source>
        <strain evidence="4">KCTC 12848</strain>
    </source>
</reference>
<keyword evidence="4" id="KW-1185">Reference proteome</keyword>
<organism evidence="3 4">
    <name type="scientific">Microbulbifer halophilus</name>
    <dbReference type="NCBI Taxonomy" id="453963"/>
    <lineage>
        <taxon>Bacteria</taxon>
        <taxon>Pseudomonadati</taxon>
        <taxon>Pseudomonadota</taxon>
        <taxon>Gammaproteobacteria</taxon>
        <taxon>Cellvibrionales</taxon>
        <taxon>Microbulbiferaceae</taxon>
        <taxon>Microbulbifer</taxon>
    </lineage>
</organism>
<evidence type="ECO:0000313" key="3">
    <source>
        <dbReference type="EMBL" id="MFD2309205.1"/>
    </source>
</evidence>
<evidence type="ECO:0000256" key="2">
    <source>
        <dbReference type="SAM" id="Phobius"/>
    </source>
</evidence>
<evidence type="ECO:0000313" key="4">
    <source>
        <dbReference type="Proteomes" id="UP001597425"/>
    </source>
</evidence>
<name>A0ABW5EB95_9GAMM</name>
<feature type="transmembrane region" description="Helical" evidence="2">
    <location>
        <begin position="204"/>
        <end position="222"/>
    </location>
</feature>
<proteinExistence type="predicted"/>
<keyword evidence="2" id="KW-0472">Membrane</keyword>
<evidence type="ECO:0000256" key="1">
    <source>
        <dbReference type="SAM" id="Coils"/>
    </source>
</evidence>
<feature type="coiled-coil region" evidence="1">
    <location>
        <begin position="402"/>
        <end position="429"/>
    </location>
</feature>
<keyword evidence="2" id="KW-0812">Transmembrane</keyword>
<feature type="transmembrane region" description="Helical" evidence="2">
    <location>
        <begin position="256"/>
        <end position="278"/>
    </location>
</feature>
<keyword evidence="1" id="KW-0175">Coiled coil</keyword>
<accession>A0ABW5EB95</accession>
<feature type="transmembrane region" description="Helical" evidence="2">
    <location>
        <begin position="138"/>
        <end position="159"/>
    </location>
</feature>
<dbReference type="RefSeq" id="WP_265720550.1">
    <property type="nucleotide sequence ID" value="NZ_JAPIVK010000004.1"/>
</dbReference>
<feature type="transmembrane region" description="Helical" evidence="2">
    <location>
        <begin position="171"/>
        <end position="192"/>
    </location>
</feature>
<dbReference type="Proteomes" id="UP001597425">
    <property type="component" value="Unassembled WGS sequence"/>
</dbReference>
<dbReference type="EMBL" id="JBHUJD010000002">
    <property type="protein sequence ID" value="MFD2309205.1"/>
    <property type="molecule type" value="Genomic_DNA"/>
</dbReference>
<keyword evidence="2" id="KW-1133">Transmembrane helix</keyword>
<protein>
    <submittedName>
        <fullName evidence="3">Uncharacterized protein</fullName>
    </submittedName>
</protein>
<comment type="caution">
    <text evidence="3">The sequence shown here is derived from an EMBL/GenBank/DDBJ whole genome shotgun (WGS) entry which is preliminary data.</text>
</comment>
<sequence>MTSIPASKAAISALRLEQRVERDVKAGIPELDRTSHTESEESIRAYVASEIVGAVHRKRQDEIDEQAEARNELHIRQLYQELGNTDRELSRKIDSRKSALLQELRQSARDLSSARADLEIFRHKNGLTRDAIYRESKLLHCAIIFFIVIFETALNAFFLSRGSELGLLGGFFQAFILSLVNLGLAAFIAFSLRNLFHVNILRKLCFGLLFVAISAASLYFVLGVGHYREALEADPFTASEVAVTSLWSAPWGIRDFNSWIMVIVSAIALSLLVAKFFVVDDRYPGYTAVSRRVRDLQRQWVERCGDAFDEIGEAVEESRQALSEKDREIRSQFIRFKASIERSEDIRREYQEDITRAQGLLDELVRYYQSHSARIMNRRAAYFGELLRFELGTLPKLNTVGLDQHREELQFFEQMVAALDREYAAAMDRIGEQWEGARADISAFIGRVERESGLSLSQ</sequence>